<accession>A0A6J6TAL6</accession>
<organism evidence="2">
    <name type="scientific">freshwater metagenome</name>
    <dbReference type="NCBI Taxonomy" id="449393"/>
    <lineage>
        <taxon>unclassified sequences</taxon>
        <taxon>metagenomes</taxon>
        <taxon>ecological metagenomes</taxon>
    </lineage>
</organism>
<evidence type="ECO:0000313" key="3">
    <source>
        <dbReference type="EMBL" id="CAB4788555.1"/>
    </source>
</evidence>
<evidence type="ECO:0000313" key="5">
    <source>
        <dbReference type="EMBL" id="CAB4945273.1"/>
    </source>
</evidence>
<evidence type="ECO:0000313" key="4">
    <source>
        <dbReference type="EMBL" id="CAB4799186.1"/>
    </source>
</evidence>
<reference evidence="2" key="1">
    <citation type="submission" date="2020-05" db="EMBL/GenBank/DDBJ databases">
        <authorList>
            <person name="Chiriac C."/>
            <person name="Salcher M."/>
            <person name="Ghai R."/>
            <person name="Kavagutti S V."/>
        </authorList>
    </citation>
    <scope>NUCLEOTIDE SEQUENCE</scope>
</reference>
<gene>
    <name evidence="1" type="ORF">UFOPK1791_00377</name>
    <name evidence="2" type="ORF">UFOPK2802_00728</name>
    <name evidence="3" type="ORF">UFOPK2982_00381</name>
    <name evidence="4" type="ORF">UFOPK3083_00238</name>
    <name evidence="5" type="ORF">UFOPK3783_00542</name>
    <name evidence="6" type="ORF">UFOPK3948_00244</name>
    <name evidence="7" type="ORF">UFOPK4113_00266</name>
    <name evidence="8" type="ORF">UFOPK4355_00477</name>
</gene>
<dbReference type="EMBL" id="CAEZYX010000071">
    <property type="protein sequence ID" value="CAB4743913.1"/>
    <property type="molecule type" value="Genomic_DNA"/>
</dbReference>
<proteinExistence type="predicted"/>
<evidence type="ECO:0000313" key="6">
    <source>
        <dbReference type="EMBL" id="CAB4972644.1"/>
    </source>
</evidence>
<sequence length="431" mass="47392">MGVSSTFLLPQRSIASTPRTFKRATPQPLDNKGKPFIAIAQSCFMSYSITETSQPRLKVGVTATSISSNSRDSASPVPKGLQVYVGGKSRGLILEGSYSPAFVLKVLTYFTGKISLAQISERSGAAISLLKSISTQLSKSGLIDLAEPRLILSHRFEDKGDSAILDGSMIAINERLLPELEIATWRVGVRDNGISIMQNRTQFPILIFGKSRIAINLGAALMASGFQSIYYSEHEQRSETESAFSALDLSGNYLRNSDIGVEKSVAINEMATHCALFPKSRKGASGKNRVRIFTPKLIISIGFPKADYLQRWMSEPVPFLIIDELSCGKFSVGPMVRSGQTPCLRCIELTQRDRDFKNYEILQSRKLLPQREVPAAVATFIAGLVALDTAQFADCGTSDFLGTITEFQVDRISQPNRSRWGFHNECGCHWI</sequence>
<dbReference type="Gene3D" id="3.40.50.720">
    <property type="entry name" value="NAD(P)-binding Rossmann-like Domain"/>
    <property type="match status" value="1"/>
</dbReference>
<dbReference type="EMBL" id="CAFBOI010000014">
    <property type="protein sequence ID" value="CAB4972644.1"/>
    <property type="molecule type" value="Genomic_DNA"/>
</dbReference>
<dbReference type="EMBL" id="CAFAAT010000012">
    <property type="protein sequence ID" value="CAB4799186.1"/>
    <property type="molecule type" value="Genomic_DNA"/>
</dbReference>
<dbReference type="AlphaFoldDB" id="A0A6J6TAL6"/>
<evidence type="ECO:0000313" key="1">
    <source>
        <dbReference type="EMBL" id="CAB4587979.1"/>
    </source>
</evidence>
<name>A0A6J6TAL6_9ZZZZ</name>
<evidence type="ECO:0000313" key="8">
    <source>
        <dbReference type="EMBL" id="CAB5062724.1"/>
    </source>
</evidence>
<evidence type="ECO:0000313" key="7">
    <source>
        <dbReference type="EMBL" id="CAB5010574.1"/>
    </source>
</evidence>
<dbReference type="EMBL" id="CAEZUF010000022">
    <property type="protein sequence ID" value="CAB4587979.1"/>
    <property type="molecule type" value="Genomic_DNA"/>
</dbReference>
<dbReference type="EMBL" id="CAFBNI010000050">
    <property type="protein sequence ID" value="CAB4945273.1"/>
    <property type="molecule type" value="Genomic_DNA"/>
</dbReference>
<dbReference type="EMBL" id="CAFBQT010000043">
    <property type="protein sequence ID" value="CAB5062724.1"/>
    <property type="molecule type" value="Genomic_DNA"/>
</dbReference>
<evidence type="ECO:0000313" key="2">
    <source>
        <dbReference type="EMBL" id="CAB4743913.1"/>
    </source>
</evidence>
<dbReference type="EMBL" id="CAFAAE010000035">
    <property type="protein sequence ID" value="CAB4788555.1"/>
    <property type="molecule type" value="Genomic_DNA"/>
</dbReference>
<protein>
    <submittedName>
        <fullName evidence="2">Unannotated protein</fullName>
    </submittedName>
</protein>
<dbReference type="EMBL" id="CAFBPL010000016">
    <property type="protein sequence ID" value="CAB5010574.1"/>
    <property type="molecule type" value="Genomic_DNA"/>
</dbReference>